<accession>A0A9D1EVC3</accession>
<keyword evidence="1" id="KW-0472">Membrane</keyword>
<dbReference type="AlphaFoldDB" id="A0A9D1EVC3"/>
<dbReference type="Proteomes" id="UP000823935">
    <property type="component" value="Unassembled WGS sequence"/>
</dbReference>
<feature type="transmembrane region" description="Helical" evidence="1">
    <location>
        <begin position="143"/>
        <end position="164"/>
    </location>
</feature>
<evidence type="ECO:0008006" key="4">
    <source>
        <dbReference type="Google" id="ProtNLM"/>
    </source>
</evidence>
<evidence type="ECO:0000256" key="1">
    <source>
        <dbReference type="SAM" id="Phobius"/>
    </source>
</evidence>
<dbReference type="EMBL" id="DVIQ01000108">
    <property type="protein sequence ID" value="HIS32952.1"/>
    <property type="molecule type" value="Genomic_DNA"/>
</dbReference>
<protein>
    <recommendedName>
        <fullName evidence="4">ABC-2 family transporter protein</fullName>
    </recommendedName>
</protein>
<feature type="transmembrane region" description="Helical" evidence="1">
    <location>
        <begin position="87"/>
        <end position="112"/>
    </location>
</feature>
<evidence type="ECO:0000313" key="3">
    <source>
        <dbReference type="Proteomes" id="UP000823935"/>
    </source>
</evidence>
<feature type="transmembrane region" description="Helical" evidence="1">
    <location>
        <begin position="10"/>
        <end position="27"/>
    </location>
</feature>
<feature type="transmembrane region" description="Helical" evidence="1">
    <location>
        <begin position="176"/>
        <end position="196"/>
    </location>
</feature>
<proteinExistence type="predicted"/>
<evidence type="ECO:0000313" key="2">
    <source>
        <dbReference type="EMBL" id="HIS32952.1"/>
    </source>
</evidence>
<organism evidence="2 3">
    <name type="scientific">Candidatus Limivivens intestinipullorum</name>
    <dbReference type="NCBI Taxonomy" id="2840858"/>
    <lineage>
        <taxon>Bacteria</taxon>
        <taxon>Bacillati</taxon>
        <taxon>Bacillota</taxon>
        <taxon>Clostridia</taxon>
        <taxon>Lachnospirales</taxon>
        <taxon>Lachnospiraceae</taxon>
        <taxon>Lachnospiraceae incertae sedis</taxon>
        <taxon>Candidatus Limivivens</taxon>
    </lineage>
</organism>
<name>A0A9D1EVC3_9FIRM</name>
<comment type="caution">
    <text evidence="2">The sequence shown here is derived from an EMBL/GenBank/DDBJ whole genome shotgun (WGS) entry which is preliminary data.</text>
</comment>
<keyword evidence="1" id="KW-0812">Transmembrane</keyword>
<keyword evidence="1" id="KW-1133">Transmembrane helix</keyword>
<reference evidence="2" key="2">
    <citation type="journal article" date="2021" name="PeerJ">
        <title>Extensive microbial diversity within the chicken gut microbiome revealed by metagenomics and culture.</title>
        <authorList>
            <person name="Gilroy R."/>
            <person name="Ravi A."/>
            <person name="Getino M."/>
            <person name="Pursley I."/>
            <person name="Horton D.L."/>
            <person name="Alikhan N.F."/>
            <person name="Baker D."/>
            <person name="Gharbi K."/>
            <person name="Hall N."/>
            <person name="Watson M."/>
            <person name="Adriaenssens E.M."/>
            <person name="Foster-Nyarko E."/>
            <person name="Jarju S."/>
            <person name="Secka A."/>
            <person name="Antonio M."/>
            <person name="Oren A."/>
            <person name="Chaudhuri R.R."/>
            <person name="La Ragione R."/>
            <person name="Hildebrand F."/>
            <person name="Pallen M.J."/>
        </authorList>
    </citation>
    <scope>NUCLEOTIDE SEQUENCE</scope>
    <source>
        <strain evidence="2">CHK190-19873</strain>
    </source>
</reference>
<sequence length="242" mass="27526">MDLYRFIKKIYWLAGILGVTFFLFFSLETRGFINGNVVRTYLFSTAMSGHLAIYSFCAYSFAPVFGEDLEHRYIRSSIIRGDLRAYVLSKSLVIYLSSILVMLAGTLLFLFLCRTQVPWVDWNADSYGTETRSYGSLLEKDRPLAYCMLYALHMGLLAGMLSLFSAFCSVFITNRTLVLILPAFMMLLLALLPYGSHNIFIFYANGRHFPKDWQNLLFVFLLSAVPSALLGAGIYHGLKKKL</sequence>
<feature type="transmembrane region" description="Helical" evidence="1">
    <location>
        <begin position="47"/>
        <end position="66"/>
    </location>
</feature>
<reference evidence="2" key="1">
    <citation type="submission" date="2020-10" db="EMBL/GenBank/DDBJ databases">
        <authorList>
            <person name="Gilroy R."/>
        </authorList>
    </citation>
    <scope>NUCLEOTIDE SEQUENCE</scope>
    <source>
        <strain evidence="2">CHK190-19873</strain>
    </source>
</reference>
<gene>
    <name evidence="2" type="ORF">IAB44_15610</name>
</gene>
<feature type="transmembrane region" description="Helical" evidence="1">
    <location>
        <begin position="216"/>
        <end position="238"/>
    </location>
</feature>